<dbReference type="Proteomes" id="UP001058271">
    <property type="component" value="Chromosome"/>
</dbReference>
<protein>
    <submittedName>
        <fullName evidence="1">Uncharacterized protein</fullName>
    </submittedName>
</protein>
<reference evidence="1" key="1">
    <citation type="submission" date="2021-04" db="EMBL/GenBank/DDBJ databases">
        <title>Biosynthetic gene clusters of Dactylosporangioum roseum.</title>
        <authorList>
            <person name="Hartkoorn R.C."/>
            <person name="Beaudoing E."/>
            <person name="Hot D."/>
            <person name="Moureu S."/>
        </authorList>
    </citation>
    <scope>NUCLEOTIDE SEQUENCE</scope>
    <source>
        <strain evidence="1">NRRL B-16295</strain>
    </source>
</reference>
<evidence type="ECO:0000313" key="1">
    <source>
        <dbReference type="EMBL" id="UWZ34648.1"/>
    </source>
</evidence>
<dbReference type="RefSeq" id="WP_260723976.1">
    <property type="nucleotide sequence ID" value="NZ_BAAABS010000018.1"/>
</dbReference>
<accession>A0ABY5Z0N8</accession>
<dbReference type="EMBL" id="CP073721">
    <property type="protein sequence ID" value="UWZ34648.1"/>
    <property type="molecule type" value="Genomic_DNA"/>
</dbReference>
<gene>
    <name evidence="1" type="ORF">Drose_25940</name>
</gene>
<organism evidence="1 2">
    <name type="scientific">Dactylosporangium roseum</name>
    <dbReference type="NCBI Taxonomy" id="47989"/>
    <lineage>
        <taxon>Bacteria</taxon>
        <taxon>Bacillati</taxon>
        <taxon>Actinomycetota</taxon>
        <taxon>Actinomycetes</taxon>
        <taxon>Micromonosporales</taxon>
        <taxon>Micromonosporaceae</taxon>
        <taxon>Dactylosporangium</taxon>
    </lineage>
</organism>
<sequence>MVMSLEDGTYDFMLRGVIPLVVVPPGSLPPSGPRLRGAVRASNERARIAVSDDARMTSGVGVEFELSGAGQPLDVRAAIDYVRFVLPGQLDAIRNQPSRRYDSCMNVIVEAATLGFSQQHEALHHDQSLYTLLNLMVQGGGSPWFEEFYTLAGFMLVGDHRCRIYIRIMDSGVTYGLEIPLLRRDGKVLQHFGGSLPQELVPLLREGQLVNQPVVDTRDDYCAAVFDMARWIGPMVLPVEPGRD</sequence>
<proteinExistence type="predicted"/>
<name>A0ABY5Z0N8_9ACTN</name>
<evidence type="ECO:0000313" key="2">
    <source>
        <dbReference type="Proteomes" id="UP001058271"/>
    </source>
</evidence>
<keyword evidence="2" id="KW-1185">Reference proteome</keyword>